<organism evidence="2 3">
    <name type="scientific">Geomicrobium sediminis</name>
    <dbReference type="NCBI Taxonomy" id="1347788"/>
    <lineage>
        <taxon>Bacteria</taxon>
        <taxon>Bacillati</taxon>
        <taxon>Bacillota</taxon>
        <taxon>Bacilli</taxon>
        <taxon>Bacillales</taxon>
        <taxon>Geomicrobium</taxon>
    </lineage>
</organism>
<keyword evidence="3" id="KW-1185">Reference proteome</keyword>
<sequence>MKWLDILFPLIALIYLLFFNWYTSVFGVITALFVTLVAAMAVANLALRITRRHRRKKQQK</sequence>
<evidence type="ECO:0000256" key="1">
    <source>
        <dbReference type="SAM" id="Phobius"/>
    </source>
</evidence>
<evidence type="ECO:0000313" key="2">
    <source>
        <dbReference type="EMBL" id="MBM7631713.1"/>
    </source>
</evidence>
<keyword evidence="1" id="KW-0472">Membrane</keyword>
<keyword evidence="1" id="KW-1133">Transmembrane helix</keyword>
<proteinExistence type="predicted"/>
<accession>A0ABS2P8H4</accession>
<name>A0ABS2P8H4_9BACL</name>
<keyword evidence="1" id="KW-0812">Transmembrane</keyword>
<reference evidence="2 3" key="1">
    <citation type="submission" date="2021-01" db="EMBL/GenBank/DDBJ databases">
        <title>Genomic Encyclopedia of Type Strains, Phase IV (KMG-IV): sequencing the most valuable type-strain genomes for metagenomic binning, comparative biology and taxonomic classification.</title>
        <authorList>
            <person name="Goeker M."/>
        </authorList>
    </citation>
    <scope>NUCLEOTIDE SEQUENCE [LARGE SCALE GENOMIC DNA]</scope>
    <source>
        <strain evidence="2 3">DSM 25540</strain>
    </source>
</reference>
<dbReference type="RefSeq" id="WP_204695795.1">
    <property type="nucleotide sequence ID" value="NZ_JAFBEC010000002.1"/>
</dbReference>
<comment type="caution">
    <text evidence="2">The sequence shown here is derived from an EMBL/GenBank/DDBJ whole genome shotgun (WGS) entry which is preliminary data.</text>
</comment>
<protein>
    <submittedName>
        <fullName evidence="2">TRAP-type uncharacterized transport system fused permease subunit</fullName>
    </submittedName>
</protein>
<dbReference type="EMBL" id="JAFBEC010000002">
    <property type="protein sequence ID" value="MBM7631713.1"/>
    <property type="molecule type" value="Genomic_DNA"/>
</dbReference>
<gene>
    <name evidence="2" type="ORF">JOD17_000805</name>
</gene>
<evidence type="ECO:0000313" key="3">
    <source>
        <dbReference type="Proteomes" id="UP000741863"/>
    </source>
</evidence>
<feature type="transmembrane region" description="Helical" evidence="1">
    <location>
        <begin position="29"/>
        <end position="47"/>
    </location>
</feature>
<dbReference type="Proteomes" id="UP000741863">
    <property type="component" value="Unassembled WGS sequence"/>
</dbReference>